<dbReference type="FunFam" id="1.10.10.10:FF:000322">
    <property type="entry name" value="Probable disease resistance protein At1g63360"/>
    <property type="match status" value="1"/>
</dbReference>
<dbReference type="STRING" id="4540.A0A3L6PMR7"/>
<dbReference type="Pfam" id="PF00931">
    <property type="entry name" value="NB-ARC"/>
    <property type="match status" value="1"/>
</dbReference>
<dbReference type="InterPro" id="IPR058922">
    <property type="entry name" value="WHD_DRP"/>
</dbReference>
<evidence type="ECO:0000256" key="3">
    <source>
        <dbReference type="ARBA" id="ARBA00022737"/>
    </source>
</evidence>
<feature type="domain" description="Disease resistance R13L4/SHOC-2-like LRR" evidence="10">
    <location>
        <begin position="600"/>
        <end position="920"/>
    </location>
</feature>
<gene>
    <name evidence="11" type="ORF">C2845_PM18G08390</name>
</gene>
<dbReference type="CDD" id="cd14798">
    <property type="entry name" value="RX-CC_like"/>
    <property type="match status" value="1"/>
</dbReference>
<dbReference type="SUPFAM" id="SSF52540">
    <property type="entry name" value="P-loop containing nucleoside triphosphate hydrolases"/>
    <property type="match status" value="1"/>
</dbReference>
<keyword evidence="5" id="KW-0611">Plant defense</keyword>
<evidence type="ECO:0000256" key="5">
    <source>
        <dbReference type="ARBA" id="ARBA00022821"/>
    </source>
</evidence>
<dbReference type="Gene3D" id="1.10.10.10">
    <property type="entry name" value="Winged helix-like DNA-binding domain superfamily/Winged helix DNA-binding domain"/>
    <property type="match status" value="1"/>
</dbReference>
<accession>A0A3L6PMR7</accession>
<dbReference type="InterPro" id="IPR038005">
    <property type="entry name" value="RX-like_CC"/>
</dbReference>
<feature type="domain" description="Disease resistance N-terminal" evidence="8">
    <location>
        <begin position="12"/>
        <end position="99"/>
    </location>
</feature>
<dbReference type="InterPro" id="IPR002182">
    <property type="entry name" value="NB-ARC"/>
</dbReference>
<dbReference type="InterPro" id="IPR036388">
    <property type="entry name" value="WH-like_DNA-bd_sf"/>
</dbReference>
<organism evidence="11 12">
    <name type="scientific">Panicum miliaceum</name>
    <name type="common">Proso millet</name>
    <name type="synonym">Broomcorn millet</name>
    <dbReference type="NCBI Taxonomy" id="4540"/>
    <lineage>
        <taxon>Eukaryota</taxon>
        <taxon>Viridiplantae</taxon>
        <taxon>Streptophyta</taxon>
        <taxon>Embryophyta</taxon>
        <taxon>Tracheophyta</taxon>
        <taxon>Spermatophyta</taxon>
        <taxon>Magnoliopsida</taxon>
        <taxon>Liliopsida</taxon>
        <taxon>Poales</taxon>
        <taxon>Poaceae</taxon>
        <taxon>PACMAD clade</taxon>
        <taxon>Panicoideae</taxon>
        <taxon>Panicodae</taxon>
        <taxon>Paniceae</taxon>
        <taxon>Panicinae</taxon>
        <taxon>Panicum</taxon>
        <taxon>Panicum sect. Panicum</taxon>
    </lineage>
</organism>
<comment type="caution">
    <text evidence="11">The sequence shown here is derived from an EMBL/GenBank/DDBJ whole genome shotgun (WGS) entry which is preliminary data.</text>
</comment>
<feature type="domain" description="Disease resistance protein winged helix" evidence="9">
    <location>
        <begin position="459"/>
        <end position="530"/>
    </location>
</feature>
<dbReference type="PANTHER" id="PTHR23155">
    <property type="entry name" value="DISEASE RESISTANCE PROTEIN RP"/>
    <property type="match status" value="1"/>
</dbReference>
<dbReference type="InterPro" id="IPR055414">
    <property type="entry name" value="LRR_R13L4/SHOC2-like"/>
</dbReference>
<dbReference type="Pfam" id="PF18052">
    <property type="entry name" value="Rx_N"/>
    <property type="match status" value="1"/>
</dbReference>
<feature type="domain" description="NB-ARC" evidence="7">
    <location>
        <begin position="201"/>
        <end position="346"/>
    </location>
</feature>
<evidence type="ECO:0000313" key="11">
    <source>
        <dbReference type="EMBL" id="RLM58599.1"/>
    </source>
</evidence>
<protein>
    <submittedName>
        <fullName evidence="11">Disease resistance protein RPM1-like</fullName>
    </submittedName>
</protein>
<dbReference type="GO" id="GO:0009626">
    <property type="term" value="P:plant-type hypersensitive response"/>
    <property type="evidence" value="ECO:0007669"/>
    <property type="project" value="UniProtKB-ARBA"/>
</dbReference>
<keyword evidence="6" id="KW-0175">Coiled coil</keyword>
<keyword evidence="3" id="KW-0677">Repeat</keyword>
<comment type="similarity">
    <text evidence="1">Belongs to the disease resistance NB-LRR family.</text>
</comment>
<dbReference type="InterPro" id="IPR041118">
    <property type="entry name" value="Rx_N"/>
</dbReference>
<evidence type="ECO:0000259" key="7">
    <source>
        <dbReference type="Pfam" id="PF00931"/>
    </source>
</evidence>
<dbReference type="InterPro" id="IPR032675">
    <property type="entry name" value="LRR_dom_sf"/>
</dbReference>
<dbReference type="InterPro" id="IPR027417">
    <property type="entry name" value="P-loop_NTPase"/>
</dbReference>
<dbReference type="PANTHER" id="PTHR23155:SF1062">
    <property type="entry name" value="OS11G0579400 PROTEIN"/>
    <property type="match status" value="1"/>
</dbReference>
<dbReference type="SUPFAM" id="SSF52058">
    <property type="entry name" value="L domain-like"/>
    <property type="match status" value="1"/>
</dbReference>
<dbReference type="EMBL" id="PQIB02000017">
    <property type="protein sequence ID" value="RLM58599.1"/>
    <property type="molecule type" value="Genomic_DNA"/>
</dbReference>
<evidence type="ECO:0000256" key="6">
    <source>
        <dbReference type="ARBA" id="ARBA00023054"/>
    </source>
</evidence>
<keyword evidence="12" id="KW-1185">Reference proteome</keyword>
<evidence type="ECO:0000256" key="2">
    <source>
        <dbReference type="ARBA" id="ARBA00022614"/>
    </source>
</evidence>
<evidence type="ECO:0000259" key="8">
    <source>
        <dbReference type="Pfam" id="PF18052"/>
    </source>
</evidence>
<dbReference type="PRINTS" id="PR00364">
    <property type="entry name" value="DISEASERSIST"/>
</dbReference>
<dbReference type="Gene3D" id="3.40.50.300">
    <property type="entry name" value="P-loop containing nucleotide triphosphate hydrolases"/>
    <property type="match status" value="1"/>
</dbReference>
<dbReference type="Gene3D" id="3.80.10.10">
    <property type="entry name" value="Ribonuclease Inhibitor"/>
    <property type="match status" value="1"/>
</dbReference>
<sequence length="953" mass="107743">MDGFVFSSAQGAVDSLLGRLATALTDEAQLLRGVRGDVRFIRDEMDSMNGLLLHLAAGDAGAGHGHHHVRAWMRQVRDLANDSQGCVNRYVRHLGATARSRRRGPLGYLRRAHRLLWTLRARRRIAREIQELKVRAREVGERRKRYGITVPLPLAGGGDQADRARCHVPPVPLPHATAGPGDDARRLALEGHEGPVVSGEDVRKLTKWLTEDAYDNGRLRIIPVAGPNGMGKSALAWRVYRHPAVAARFDCRAWCNVGDPHGGRSWADVAARLLGSLETRDGVGVQRWEDDAPVSELKAHLKGRRFLLVLDGLEEQPTLAAMEETLRWCPYDAGSAVLVTTRNETLVLNCDTYSILHLKTRPSVVDAFMDRALTMVPDVAYGMAVVLRKILSRFSTDPFYMKMLLHLLYVNPSRTMQELQGLSTRLTDEEPLKNAKQMFMFSYDDLPSHYKSCLLYLAIFPQGCSIRRNSLIRRWAVEGLVGKTDGFTALEAADRCFDALLDRGFVVPRDIGAASRVKSCRLDPSVHDFITWIARYDNFVDTNLPSSLSQHLSICNGVDLQQVAAKRHASNCKGLRKICCCFPVRKVSGCCDSIVVLLEWLPSFSRLELLKVLDLEACDGLKKHHLEIICNQIYQLKYLCLRRTNVTRLPKDINKLRYLETLDIRETKIRDFGTKPLMLQMLKHLLAGSIDYSPREDIIRSNGSFSTVYMPHCIGIMGNLQVLSHVQVSHNDQLDEISQLLQLRKLGLVLSGKEVDLKHFLRAIDELHSCLRSLSIKIKESCNVTSEMHMVNPLFKRHPKFLESLSICSLRNELPYWVDELHQLAKITLSETFLTENALRTLGQLKGLRCLRLRHNSFVASRLAFGESEFRNLTFLVIERTHITNISFSRKATPKLENVVWSFTQVQSISGIGYLERLHRFELNGISIPYSVREANAAFPNHYVFKYNLQSRG</sequence>
<dbReference type="AlphaFoldDB" id="A0A3L6PMR7"/>
<dbReference type="GO" id="GO:0002758">
    <property type="term" value="P:innate immune response-activating signaling pathway"/>
    <property type="evidence" value="ECO:0007669"/>
    <property type="project" value="UniProtKB-ARBA"/>
</dbReference>
<dbReference type="Gene3D" id="1.20.5.4130">
    <property type="match status" value="1"/>
</dbReference>
<proteinExistence type="inferred from homology"/>
<dbReference type="Proteomes" id="UP000275267">
    <property type="component" value="Unassembled WGS sequence"/>
</dbReference>
<keyword evidence="2" id="KW-0433">Leucine-rich repeat</keyword>
<dbReference type="OrthoDB" id="591753at2759"/>
<dbReference type="GO" id="GO:0043531">
    <property type="term" value="F:ADP binding"/>
    <property type="evidence" value="ECO:0007669"/>
    <property type="project" value="InterPro"/>
</dbReference>
<dbReference type="Pfam" id="PF23598">
    <property type="entry name" value="LRR_14"/>
    <property type="match status" value="1"/>
</dbReference>
<evidence type="ECO:0000259" key="10">
    <source>
        <dbReference type="Pfam" id="PF23598"/>
    </source>
</evidence>
<evidence type="ECO:0000313" key="12">
    <source>
        <dbReference type="Proteomes" id="UP000275267"/>
    </source>
</evidence>
<evidence type="ECO:0000259" key="9">
    <source>
        <dbReference type="Pfam" id="PF23559"/>
    </source>
</evidence>
<reference evidence="12" key="1">
    <citation type="journal article" date="2019" name="Nat. Commun.">
        <title>The genome of broomcorn millet.</title>
        <authorList>
            <person name="Zou C."/>
            <person name="Miki D."/>
            <person name="Li D."/>
            <person name="Tang Q."/>
            <person name="Xiao L."/>
            <person name="Rajput S."/>
            <person name="Deng P."/>
            <person name="Jia W."/>
            <person name="Huang R."/>
            <person name="Zhang M."/>
            <person name="Sun Y."/>
            <person name="Hu J."/>
            <person name="Fu X."/>
            <person name="Schnable P.S."/>
            <person name="Li F."/>
            <person name="Zhang H."/>
            <person name="Feng B."/>
            <person name="Zhu X."/>
            <person name="Liu R."/>
            <person name="Schnable J.C."/>
            <person name="Zhu J.-K."/>
            <person name="Zhang H."/>
        </authorList>
    </citation>
    <scope>NUCLEOTIDE SEQUENCE [LARGE SCALE GENOMIC DNA]</scope>
</reference>
<name>A0A3L6PMR7_PANMI</name>
<keyword evidence="4" id="KW-0547">Nucleotide-binding</keyword>
<evidence type="ECO:0000256" key="4">
    <source>
        <dbReference type="ARBA" id="ARBA00022741"/>
    </source>
</evidence>
<evidence type="ECO:0000256" key="1">
    <source>
        <dbReference type="ARBA" id="ARBA00008894"/>
    </source>
</evidence>
<dbReference type="InterPro" id="IPR044974">
    <property type="entry name" value="Disease_R_plants"/>
</dbReference>
<dbReference type="Pfam" id="PF23559">
    <property type="entry name" value="WHD_DRP"/>
    <property type="match status" value="1"/>
</dbReference>
<dbReference type="GO" id="GO:0042742">
    <property type="term" value="P:defense response to bacterium"/>
    <property type="evidence" value="ECO:0007669"/>
    <property type="project" value="UniProtKB-ARBA"/>
</dbReference>